<dbReference type="InterPro" id="IPR004943">
    <property type="entry name" value="Lipoprotein_11"/>
</dbReference>
<feature type="chain" id="PRO_5045079938" evidence="2">
    <location>
        <begin position="20"/>
        <end position="265"/>
    </location>
</feature>
<evidence type="ECO:0000256" key="1">
    <source>
        <dbReference type="ARBA" id="ARBA00022729"/>
    </source>
</evidence>
<proteinExistence type="predicted"/>
<sequence>MLDYKVLLVLFIYVKMSSSYLAYLNINDAIDELYGNIIDGKYSQAVKLTRNISDTNNHGVFHHGMIAHVVEKLAQEMNPNILSYGYKLWSSGEKEIVKKYLPNSFPLIFDENDVILMDRQYNLALKLDVNIDSAGDRKVWGDSRDKTSRRVIWKVLPIWENSKVHFKLKNLDCNQFLKMGLYPDGIKDRPVYGDNKHDEMRHTWYLDPVFLNGKYSFFIRNRQFGQKLKLAVKEDSYKDRRLWGHYGDINDNDLPRFLWDIVKHE</sequence>
<keyword evidence="4" id="KW-1185">Reference proteome</keyword>
<dbReference type="Gene3D" id="1.10.10.2400">
    <property type="entry name" value="Lepidopteran low molecular weight (30 kD) lipoprotein, N-terminal domain"/>
    <property type="match status" value="1"/>
</dbReference>
<dbReference type="Gene3D" id="2.80.10.50">
    <property type="match status" value="1"/>
</dbReference>
<dbReference type="EMBL" id="OU963911">
    <property type="protein sequence ID" value="CAH0401031.1"/>
    <property type="molecule type" value="Genomic_DNA"/>
</dbReference>
<keyword evidence="1 2" id="KW-0732">Signal</keyword>
<dbReference type="Pfam" id="PF03260">
    <property type="entry name" value="Lipoprotein_11"/>
    <property type="match status" value="1"/>
</dbReference>
<evidence type="ECO:0000313" key="4">
    <source>
        <dbReference type="Proteomes" id="UP001153292"/>
    </source>
</evidence>
<organism evidence="3 4">
    <name type="scientific">Chilo suppressalis</name>
    <name type="common">Asiatic rice borer moth</name>
    <dbReference type="NCBI Taxonomy" id="168631"/>
    <lineage>
        <taxon>Eukaryota</taxon>
        <taxon>Metazoa</taxon>
        <taxon>Ecdysozoa</taxon>
        <taxon>Arthropoda</taxon>
        <taxon>Hexapoda</taxon>
        <taxon>Insecta</taxon>
        <taxon>Pterygota</taxon>
        <taxon>Neoptera</taxon>
        <taxon>Endopterygota</taxon>
        <taxon>Lepidoptera</taxon>
        <taxon>Glossata</taxon>
        <taxon>Ditrysia</taxon>
        <taxon>Pyraloidea</taxon>
        <taxon>Crambidae</taxon>
        <taxon>Crambinae</taxon>
        <taxon>Chilo</taxon>
    </lineage>
</organism>
<name>A0ABN8B4E5_CHISP</name>
<dbReference type="InterPro" id="IPR042046">
    <property type="entry name" value="Lipoprotein_11_N"/>
</dbReference>
<evidence type="ECO:0000256" key="2">
    <source>
        <dbReference type="SAM" id="SignalP"/>
    </source>
</evidence>
<protein>
    <submittedName>
        <fullName evidence="3">Uncharacterized protein</fullName>
    </submittedName>
</protein>
<feature type="signal peptide" evidence="2">
    <location>
        <begin position="1"/>
        <end position="19"/>
    </location>
</feature>
<accession>A0ABN8B4E5</accession>
<evidence type="ECO:0000313" key="3">
    <source>
        <dbReference type="EMBL" id="CAH0401031.1"/>
    </source>
</evidence>
<dbReference type="Proteomes" id="UP001153292">
    <property type="component" value="Chromosome 18"/>
</dbReference>
<reference evidence="3" key="1">
    <citation type="submission" date="2021-12" db="EMBL/GenBank/DDBJ databases">
        <authorList>
            <person name="King R."/>
        </authorList>
    </citation>
    <scope>NUCLEOTIDE SEQUENCE</scope>
</reference>
<gene>
    <name evidence="3" type="ORF">CHILSU_LOCUS4242</name>
</gene>